<keyword evidence="2" id="KW-1185">Reference proteome</keyword>
<dbReference type="Gene3D" id="3.40.50.300">
    <property type="entry name" value="P-loop containing nucleotide triphosphate hydrolases"/>
    <property type="match status" value="1"/>
</dbReference>
<evidence type="ECO:0000313" key="2">
    <source>
        <dbReference type="Proteomes" id="UP000261520"/>
    </source>
</evidence>
<dbReference type="AlphaFoldDB" id="A0A3B4AFB2"/>
<dbReference type="CDD" id="cd00882">
    <property type="entry name" value="Ras_like_GTPase"/>
    <property type="match status" value="1"/>
</dbReference>
<sequence length="266" mass="30338">PGQRWALRCTPPLYLHNLEKDDYLQYIHDYEPVQKEVEHLRILLHGPINAGKSSFINSVETALRNRMTGQALAGVGHDSFTTMYKTHKIQKRKPGNFYPFVFNDIMGLEKDQGICVDDIKLAMKGHMKDGYVFNPHSAFTSTDPHYNPTPTLSDRAHVLVCVVSASTLTLMSETETMRIPQMAILTKIDEACPEVQDYIGNVYKSKFMKHQMENLSMFLGIPLNCIFPVKNYHCEICKDDAIETLILMALKQMIDFGDDFVNNCNQ</sequence>
<dbReference type="InterPro" id="IPR027417">
    <property type="entry name" value="P-loop_NTPase"/>
</dbReference>
<dbReference type="GO" id="GO:0006955">
    <property type="term" value="P:immune response"/>
    <property type="evidence" value="ECO:0007669"/>
    <property type="project" value="TreeGrafter"/>
</dbReference>
<reference evidence="1" key="1">
    <citation type="submission" date="2025-08" db="UniProtKB">
        <authorList>
            <consortium name="Ensembl"/>
        </authorList>
    </citation>
    <scope>IDENTIFICATION</scope>
</reference>
<dbReference type="Proteomes" id="UP000261520">
    <property type="component" value="Unplaced"/>
</dbReference>
<dbReference type="SUPFAM" id="SSF52540">
    <property type="entry name" value="P-loop containing nucleoside triphosphate hydrolases"/>
    <property type="match status" value="1"/>
</dbReference>
<reference evidence="1" key="2">
    <citation type="submission" date="2025-09" db="UniProtKB">
        <authorList>
            <consortium name="Ensembl"/>
        </authorList>
    </citation>
    <scope>IDENTIFICATION</scope>
</reference>
<name>A0A3B4AFB2_9GOBI</name>
<protein>
    <submittedName>
        <fullName evidence="1">Uncharacterized protein</fullName>
    </submittedName>
</protein>
<dbReference type="STRING" id="409849.ENSPMGP00000015753"/>
<dbReference type="Ensembl" id="ENSPMGT00000016807.1">
    <property type="protein sequence ID" value="ENSPMGP00000015753.1"/>
    <property type="gene ID" value="ENSPMGG00000012906.1"/>
</dbReference>
<proteinExistence type="predicted"/>
<accession>A0A3B4AFB2</accession>
<dbReference type="PANTHER" id="PTHR14241:SF1">
    <property type="entry name" value="INTERFERON-INDUCED PROTEIN 44-RELATED"/>
    <property type="match status" value="1"/>
</dbReference>
<evidence type="ECO:0000313" key="1">
    <source>
        <dbReference type="Ensembl" id="ENSPMGP00000015753.1"/>
    </source>
</evidence>
<organism evidence="1 2">
    <name type="scientific">Periophthalmus magnuspinnatus</name>
    <dbReference type="NCBI Taxonomy" id="409849"/>
    <lineage>
        <taxon>Eukaryota</taxon>
        <taxon>Metazoa</taxon>
        <taxon>Chordata</taxon>
        <taxon>Craniata</taxon>
        <taxon>Vertebrata</taxon>
        <taxon>Euteleostomi</taxon>
        <taxon>Actinopterygii</taxon>
        <taxon>Neopterygii</taxon>
        <taxon>Teleostei</taxon>
        <taxon>Neoteleostei</taxon>
        <taxon>Acanthomorphata</taxon>
        <taxon>Gobiaria</taxon>
        <taxon>Gobiiformes</taxon>
        <taxon>Gobioidei</taxon>
        <taxon>Gobiidae</taxon>
        <taxon>Oxudercinae</taxon>
        <taxon>Periophthalmus</taxon>
    </lineage>
</organism>
<dbReference type="PANTHER" id="PTHR14241">
    <property type="entry name" value="INTERFERON-INDUCED PROTEIN 44"/>
    <property type="match status" value="1"/>
</dbReference>